<gene>
    <name evidence="2" type="ORF">M0R45_018293</name>
</gene>
<evidence type="ECO:0000313" key="3">
    <source>
        <dbReference type="Proteomes" id="UP001457282"/>
    </source>
</evidence>
<reference evidence="2 3" key="1">
    <citation type="journal article" date="2023" name="G3 (Bethesda)">
        <title>A chromosome-length genome assembly and annotation of blackberry (Rubus argutus, cv. 'Hillquist').</title>
        <authorList>
            <person name="Bruna T."/>
            <person name="Aryal R."/>
            <person name="Dudchenko O."/>
            <person name="Sargent D.J."/>
            <person name="Mead D."/>
            <person name="Buti M."/>
            <person name="Cavallini A."/>
            <person name="Hytonen T."/>
            <person name="Andres J."/>
            <person name="Pham M."/>
            <person name="Weisz D."/>
            <person name="Mascagni F."/>
            <person name="Usai G."/>
            <person name="Natali L."/>
            <person name="Bassil N."/>
            <person name="Fernandez G.E."/>
            <person name="Lomsadze A."/>
            <person name="Armour M."/>
            <person name="Olukolu B."/>
            <person name="Poorten T."/>
            <person name="Britton C."/>
            <person name="Davik J."/>
            <person name="Ashrafi H."/>
            <person name="Aiden E.L."/>
            <person name="Borodovsky M."/>
            <person name="Worthington M."/>
        </authorList>
    </citation>
    <scope>NUCLEOTIDE SEQUENCE [LARGE SCALE GENOMIC DNA]</scope>
    <source>
        <strain evidence="2">PI 553951</strain>
    </source>
</reference>
<dbReference type="EMBL" id="JBEDUW010000004">
    <property type="protein sequence ID" value="KAK9930993.1"/>
    <property type="molecule type" value="Genomic_DNA"/>
</dbReference>
<organism evidence="2 3">
    <name type="scientific">Rubus argutus</name>
    <name type="common">Southern blackberry</name>
    <dbReference type="NCBI Taxonomy" id="59490"/>
    <lineage>
        <taxon>Eukaryota</taxon>
        <taxon>Viridiplantae</taxon>
        <taxon>Streptophyta</taxon>
        <taxon>Embryophyta</taxon>
        <taxon>Tracheophyta</taxon>
        <taxon>Spermatophyta</taxon>
        <taxon>Magnoliopsida</taxon>
        <taxon>eudicotyledons</taxon>
        <taxon>Gunneridae</taxon>
        <taxon>Pentapetalae</taxon>
        <taxon>rosids</taxon>
        <taxon>fabids</taxon>
        <taxon>Rosales</taxon>
        <taxon>Rosaceae</taxon>
        <taxon>Rosoideae</taxon>
        <taxon>Rosoideae incertae sedis</taxon>
        <taxon>Rubus</taxon>
    </lineage>
</organism>
<dbReference type="Proteomes" id="UP001457282">
    <property type="component" value="Unassembled WGS sequence"/>
</dbReference>
<name>A0AAW1X3Q8_RUBAR</name>
<dbReference type="AlphaFoldDB" id="A0AAW1X3Q8"/>
<evidence type="ECO:0000313" key="2">
    <source>
        <dbReference type="EMBL" id="KAK9930993.1"/>
    </source>
</evidence>
<proteinExistence type="predicted"/>
<protein>
    <submittedName>
        <fullName evidence="2">Uncharacterized protein</fullName>
    </submittedName>
</protein>
<keyword evidence="3" id="KW-1185">Reference proteome</keyword>
<feature type="region of interest" description="Disordered" evidence="1">
    <location>
        <begin position="1"/>
        <end position="37"/>
    </location>
</feature>
<sequence length="73" mass="7821">MPTGIDGWGLWSGSSAENGSPADWACSGGDGERRRRGRRPRVLWALVSGVRLGSAVEVLMMVKLDHAWVVSAV</sequence>
<accession>A0AAW1X3Q8</accession>
<comment type="caution">
    <text evidence="2">The sequence shown here is derived from an EMBL/GenBank/DDBJ whole genome shotgun (WGS) entry which is preliminary data.</text>
</comment>
<evidence type="ECO:0000256" key="1">
    <source>
        <dbReference type="SAM" id="MobiDB-lite"/>
    </source>
</evidence>